<evidence type="ECO:0008006" key="5">
    <source>
        <dbReference type="Google" id="ProtNLM"/>
    </source>
</evidence>
<feature type="region of interest" description="Disordered" evidence="2">
    <location>
        <begin position="336"/>
        <end position="386"/>
    </location>
</feature>
<comment type="caution">
    <text evidence="3">The sequence shown here is derived from an EMBL/GenBank/DDBJ whole genome shotgun (WGS) entry which is preliminary data.</text>
</comment>
<feature type="coiled-coil region" evidence="1">
    <location>
        <begin position="225"/>
        <end position="252"/>
    </location>
</feature>
<gene>
    <name evidence="3" type="ORF">GCM10012286_43170</name>
</gene>
<proteinExistence type="predicted"/>
<dbReference type="EMBL" id="BMNG01000009">
    <property type="protein sequence ID" value="GGO48175.1"/>
    <property type="molecule type" value="Genomic_DNA"/>
</dbReference>
<protein>
    <recommendedName>
        <fullName evidence="5">Band 7 domain-containing protein</fullName>
    </recommendedName>
</protein>
<keyword evidence="1" id="KW-0175">Coiled coil</keyword>
<accession>A0ABQ2M8H1</accession>
<dbReference type="Proteomes" id="UP000656881">
    <property type="component" value="Unassembled WGS sequence"/>
</dbReference>
<feature type="compositionally biased region" description="Polar residues" evidence="2">
    <location>
        <begin position="337"/>
        <end position="352"/>
    </location>
</feature>
<dbReference type="RefSeq" id="WP_189175236.1">
    <property type="nucleotide sequence ID" value="NZ_BMNG01000009.1"/>
</dbReference>
<reference evidence="4" key="1">
    <citation type="journal article" date="2019" name="Int. J. Syst. Evol. Microbiol.">
        <title>The Global Catalogue of Microorganisms (GCM) 10K type strain sequencing project: providing services to taxonomists for standard genome sequencing and annotation.</title>
        <authorList>
            <consortium name="The Broad Institute Genomics Platform"/>
            <consortium name="The Broad Institute Genome Sequencing Center for Infectious Disease"/>
            <person name="Wu L."/>
            <person name="Ma J."/>
        </authorList>
    </citation>
    <scope>NUCLEOTIDE SEQUENCE [LARGE SCALE GENOMIC DNA]</scope>
    <source>
        <strain evidence="4">CGMCC 4.7349</strain>
    </source>
</reference>
<feature type="compositionally biased region" description="Polar residues" evidence="2">
    <location>
        <begin position="377"/>
        <end position="386"/>
    </location>
</feature>
<feature type="compositionally biased region" description="Pro residues" evidence="2">
    <location>
        <begin position="24"/>
        <end position="40"/>
    </location>
</feature>
<feature type="region of interest" description="Disordered" evidence="2">
    <location>
        <begin position="1"/>
        <end position="48"/>
    </location>
</feature>
<evidence type="ECO:0000313" key="4">
    <source>
        <dbReference type="Proteomes" id="UP000656881"/>
    </source>
</evidence>
<evidence type="ECO:0000313" key="3">
    <source>
        <dbReference type="EMBL" id="GGO48175.1"/>
    </source>
</evidence>
<keyword evidence="4" id="KW-1185">Reference proteome</keyword>
<feature type="compositionally biased region" description="Low complexity" evidence="2">
    <location>
        <begin position="1"/>
        <end position="23"/>
    </location>
</feature>
<name>A0ABQ2M8H1_9ACTN</name>
<sequence>MNIQHPPRALPSAPAALPAMSPGPGHPLPRSPWTPAPSTPTTPAERPAAAQELAGPFLREYRPAWPYRHRSAQVAAVLYYRSRPPRAVGPEGEEGFLLRWLARPYTAFELQLGWHTVSFKVELPAAENGRSFPTDVRVRWQVSDPCLVARSQVTDVAALLVPELEQRLRDVSRGYSINRAEEVRDAVHEALKDQRLGSRFGLELDLFVTISWDKLIQDHGTSLGQVLHQTDLERLNHELRRLKDDNQRQLISHWAADFQRAIERGNHAVMAQMMARNPKDLGEIREMFRKEQREERQDGMELMSRLIEGGLLERWELGDQAMVVVEFLRSSARHVLSESSEAPTGGATQSGRTPFWEKKDDSADTTDASEAGGDAYDQQSPGRPGD</sequence>
<evidence type="ECO:0000256" key="2">
    <source>
        <dbReference type="SAM" id="MobiDB-lite"/>
    </source>
</evidence>
<organism evidence="3 4">
    <name type="scientific">Streptomyces lasiicapitis</name>
    <dbReference type="NCBI Taxonomy" id="1923961"/>
    <lineage>
        <taxon>Bacteria</taxon>
        <taxon>Bacillati</taxon>
        <taxon>Actinomycetota</taxon>
        <taxon>Actinomycetes</taxon>
        <taxon>Kitasatosporales</taxon>
        <taxon>Streptomycetaceae</taxon>
        <taxon>Streptomyces</taxon>
    </lineage>
</organism>
<evidence type="ECO:0000256" key="1">
    <source>
        <dbReference type="SAM" id="Coils"/>
    </source>
</evidence>